<dbReference type="PANTHER" id="PTHR37299:SF1">
    <property type="entry name" value="STAGE 0 SPORULATION PROTEIN A HOMOLOG"/>
    <property type="match status" value="1"/>
</dbReference>
<dbReference type="GO" id="GO:0003677">
    <property type="term" value="F:DNA binding"/>
    <property type="evidence" value="ECO:0007669"/>
    <property type="project" value="UniProtKB-KW"/>
</dbReference>
<keyword evidence="7" id="KW-0804">Transcription</keyword>
<dbReference type="Pfam" id="PF04397">
    <property type="entry name" value="LytTR"/>
    <property type="match status" value="1"/>
</dbReference>
<sequence length="244" mass="27541">MLKVLIVDDEMLARDELAYLLKRTNEVSEINEAENIESAFDSMMDQKPDLLFLDVDLSGENGFDIAKRLKNMKNPPAVVFATAYDQFALKAFEVDALDYLTKPFDEERVRQTIRKFKRVKQDKAGAAAEQSAASGPHKLAVSAGESIVILDTKDIIFTGMEDGHVSVKTFAASYSVHETLAVIEKKLPDTDFMRVHRAFIVNTEHITEIHPWFNSTYNLIMKDGSKIPVSRTYAKDLKKLLHIS</sequence>
<dbReference type="CDD" id="cd17532">
    <property type="entry name" value="REC_LytTR_AlgR-like"/>
    <property type="match status" value="1"/>
</dbReference>
<dbReference type="PANTHER" id="PTHR37299">
    <property type="entry name" value="TRANSCRIPTIONAL REGULATOR-RELATED"/>
    <property type="match status" value="1"/>
</dbReference>
<evidence type="ECO:0000256" key="3">
    <source>
        <dbReference type="ARBA" id="ARBA00022553"/>
    </source>
</evidence>
<accession>A0A150F560</accession>
<evidence type="ECO:0000259" key="11">
    <source>
        <dbReference type="PROSITE" id="PS50110"/>
    </source>
</evidence>
<organism evidence="13 14">
    <name type="scientific">Bacillus nakamurai</name>
    <dbReference type="NCBI Taxonomy" id="1793963"/>
    <lineage>
        <taxon>Bacteria</taxon>
        <taxon>Bacillati</taxon>
        <taxon>Bacillota</taxon>
        <taxon>Bacilli</taxon>
        <taxon>Bacillales</taxon>
        <taxon>Bacillaceae</taxon>
        <taxon>Bacillus</taxon>
    </lineage>
</organism>
<dbReference type="OrthoDB" id="9809318at2"/>
<evidence type="ECO:0000256" key="8">
    <source>
        <dbReference type="ARBA" id="ARBA00053630"/>
    </source>
</evidence>
<keyword evidence="3 10" id="KW-0597">Phosphoprotein</keyword>
<dbReference type="Gene3D" id="2.40.50.40">
    <property type="match status" value="1"/>
</dbReference>
<dbReference type="InterPro" id="IPR001789">
    <property type="entry name" value="Sig_transdc_resp-reg_receiver"/>
</dbReference>
<gene>
    <name evidence="13" type="ORF">AXI58_03875</name>
</gene>
<evidence type="ECO:0000256" key="6">
    <source>
        <dbReference type="ARBA" id="ARBA00023125"/>
    </source>
</evidence>
<keyword evidence="2" id="KW-0963">Cytoplasm</keyword>
<evidence type="ECO:0000256" key="9">
    <source>
        <dbReference type="ARBA" id="ARBA00068678"/>
    </source>
</evidence>
<evidence type="ECO:0000256" key="1">
    <source>
        <dbReference type="ARBA" id="ARBA00004496"/>
    </source>
</evidence>
<keyword evidence="14" id="KW-1185">Reference proteome</keyword>
<keyword evidence="6" id="KW-0238">DNA-binding</keyword>
<protein>
    <recommendedName>
        <fullName evidence="9">Sensory transduction protein LytT</fullName>
    </recommendedName>
</protein>
<feature type="modified residue" description="4-aspartylphosphate" evidence="10">
    <location>
        <position position="54"/>
    </location>
</feature>
<reference evidence="14" key="1">
    <citation type="submission" date="2016-02" db="EMBL/GenBank/DDBJ databases">
        <authorList>
            <person name="Dunlap C."/>
        </authorList>
    </citation>
    <scope>NUCLEOTIDE SEQUENCE [LARGE SCALE GENOMIC DNA]</scope>
    <source>
        <strain evidence="14">NRRL B-41092</strain>
    </source>
</reference>
<dbReference type="Gene3D" id="2.20.25.10">
    <property type="match status" value="1"/>
</dbReference>
<evidence type="ECO:0000256" key="4">
    <source>
        <dbReference type="ARBA" id="ARBA00023012"/>
    </source>
</evidence>
<dbReference type="Proteomes" id="UP000075430">
    <property type="component" value="Unassembled WGS sequence"/>
</dbReference>
<comment type="function">
    <text evidence="8">Member of the two-component regulatory system LytS/LytT that probably regulates genes involved in cell wall metabolism.</text>
</comment>
<dbReference type="Gene3D" id="3.40.50.2300">
    <property type="match status" value="1"/>
</dbReference>
<dbReference type="InterPro" id="IPR011006">
    <property type="entry name" value="CheY-like_superfamily"/>
</dbReference>
<feature type="domain" description="Response regulatory" evidence="11">
    <location>
        <begin position="3"/>
        <end position="117"/>
    </location>
</feature>
<dbReference type="RefSeq" id="WP_061523056.1">
    <property type="nucleotide sequence ID" value="NZ_JAJJBV010000003.1"/>
</dbReference>
<evidence type="ECO:0000256" key="2">
    <source>
        <dbReference type="ARBA" id="ARBA00022490"/>
    </source>
</evidence>
<proteinExistence type="predicted"/>
<dbReference type="InterPro" id="IPR046947">
    <property type="entry name" value="LytR-like"/>
</dbReference>
<evidence type="ECO:0000256" key="5">
    <source>
        <dbReference type="ARBA" id="ARBA00023015"/>
    </source>
</evidence>
<dbReference type="SMART" id="SM00448">
    <property type="entry name" value="REC"/>
    <property type="match status" value="1"/>
</dbReference>
<dbReference type="GO" id="GO:0000156">
    <property type="term" value="F:phosphorelay response regulator activity"/>
    <property type="evidence" value="ECO:0007669"/>
    <property type="project" value="InterPro"/>
</dbReference>
<dbReference type="GO" id="GO:0005737">
    <property type="term" value="C:cytoplasm"/>
    <property type="evidence" value="ECO:0007669"/>
    <property type="project" value="UniProtKB-SubCell"/>
</dbReference>
<dbReference type="SMART" id="SM00850">
    <property type="entry name" value="LytTR"/>
    <property type="match status" value="1"/>
</dbReference>
<feature type="domain" description="HTH LytTR-type" evidence="12">
    <location>
        <begin position="139"/>
        <end position="243"/>
    </location>
</feature>
<dbReference type="AlphaFoldDB" id="A0A150F560"/>
<keyword evidence="5" id="KW-0805">Transcription regulation</keyword>
<evidence type="ECO:0000313" key="14">
    <source>
        <dbReference type="Proteomes" id="UP000075430"/>
    </source>
</evidence>
<dbReference type="FunFam" id="3.40.50.2300:FF:000134">
    <property type="entry name" value="Autolysin response regulator LytR"/>
    <property type="match status" value="1"/>
</dbReference>
<dbReference type="Pfam" id="PF00072">
    <property type="entry name" value="Response_reg"/>
    <property type="match status" value="1"/>
</dbReference>
<dbReference type="STRING" id="1793963.AXI58_03875"/>
<dbReference type="EMBL" id="LSBA01000037">
    <property type="protein sequence ID" value="KXZ13655.1"/>
    <property type="molecule type" value="Genomic_DNA"/>
</dbReference>
<evidence type="ECO:0000256" key="7">
    <source>
        <dbReference type="ARBA" id="ARBA00023163"/>
    </source>
</evidence>
<evidence type="ECO:0000256" key="10">
    <source>
        <dbReference type="PROSITE-ProRule" id="PRU00169"/>
    </source>
</evidence>
<dbReference type="FunFam" id="2.20.25.10:FF:000010">
    <property type="entry name" value="Two-component system response regulator"/>
    <property type="match status" value="1"/>
</dbReference>
<keyword evidence="4" id="KW-0902">Two-component regulatory system</keyword>
<dbReference type="SUPFAM" id="SSF52172">
    <property type="entry name" value="CheY-like"/>
    <property type="match status" value="1"/>
</dbReference>
<name>A0A150F560_9BACI</name>
<evidence type="ECO:0000259" key="12">
    <source>
        <dbReference type="PROSITE" id="PS50930"/>
    </source>
</evidence>
<evidence type="ECO:0000313" key="13">
    <source>
        <dbReference type="EMBL" id="KXZ13655.1"/>
    </source>
</evidence>
<comment type="caution">
    <text evidence="13">The sequence shown here is derived from an EMBL/GenBank/DDBJ whole genome shotgun (WGS) entry which is preliminary data.</text>
</comment>
<dbReference type="PROSITE" id="PS50930">
    <property type="entry name" value="HTH_LYTTR"/>
    <property type="match status" value="1"/>
</dbReference>
<comment type="subcellular location">
    <subcellularLocation>
        <location evidence="1">Cytoplasm</location>
    </subcellularLocation>
</comment>
<dbReference type="PROSITE" id="PS50110">
    <property type="entry name" value="RESPONSE_REGULATORY"/>
    <property type="match status" value="1"/>
</dbReference>
<dbReference type="InterPro" id="IPR007492">
    <property type="entry name" value="LytTR_DNA-bd_dom"/>
</dbReference>